<evidence type="ECO:0000313" key="5">
    <source>
        <dbReference type="Proteomes" id="UP001479436"/>
    </source>
</evidence>
<accession>A0ABR2WTF1</accession>
<keyword evidence="3" id="KW-0472">Membrane</keyword>
<feature type="compositionally biased region" description="Polar residues" evidence="2">
    <location>
        <begin position="1"/>
        <end position="10"/>
    </location>
</feature>
<feature type="transmembrane region" description="Helical" evidence="3">
    <location>
        <begin position="190"/>
        <end position="209"/>
    </location>
</feature>
<keyword evidence="5" id="KW-1185">Reference proteome</keyword>
<keyword evidence="3" id="KW-0812">Transmembrane</keyword>
<feature type="region of interest" description="Disordered" evidence="2">
    <location>
        <begin position="1"/>
        <end position="35"/>
    </location>
</feature>
<feature type="transmembrane region" description="Helical" evidence="3">
    <location>
        <begin position="101"/>
        <end position="118"/>
    </location>
</feature>
<dbReference type="Proteomes" id="UP001479436">
    <property type="component" value="Unassembled WGS sequence"/>
</dbReference>
<organism evidence="4 5">
    <name type="scientific">Basidiobolus ranarum</name>
    <dbReference type="NCBI Taxonomy" id="34480"/>
    <lineage>
        <taxon>Eukaryota</taxon>
        <taxon>Fungi</taxon>
        <taxon>Fungi incertae sedis</taxon>
        <taxon>Zoopagomycota</taxon>
        <taxon>Entomophthoromycotina</taxon>
        <taxon>Basidiobolomycetes</taxon>
        <taxon>Basidiobolales</taxon>
        <taxon>Basidiobolaceae</taxon>
        <taxon>Basidiobolus</taxon>
    </lineage>
</organism>
<dbReference type="PANTHER" id="PTHR42032:SF1">
    <property type="entry name" value="YALI0E30679P"/>
    <property type="match status" value="1"/>
</dbReference>
<dbReference type="EMBL" id="JASJQH010000367">
    <property type="protein sequence ID" value="KAK9764782.1"/>
    <property type="molecule type" value="Genomic_DNA"/>
</dbReference>
<dbReference type="PANTHER" id="PTHR42032">
    <property type="entry name" value="YALI0E30679P"/>
    <property type="match status" value="1"/>
</dbReference>
<keyword evidence="3" id="KW-1133">Transmembrane helix</keyword>
<sequence length="407" mass="46952">MSSRTSSRNTLGLEARGADSFSIPTSATPGKKKTTMSKFLSKNFRLTELEDDEMEKEYEETLRNNNHSFNYDQKPTSEYTKANLQERVEMFENDHFSTSKYSWPIFLVILPPIISIFYGDTQTWSDLMLLALVGFYLFLVIKVPWELYFVARKRRVNMVSQAGMYMEPGNAAQEAIRFEAEKKLRRQEKLTLFIVIISPVLGGYLLNIFKDYLSQYDKYFSQLNIVIFIFAAGIKPIMYMASLLKKRALILQDEIHYPIGEVEGLKRRVGLLENELVQLKKAYVTKLEMGQVREGIEPALVQLSRVLQKYEKREQRIRARNEERFSNLEKRLREFESGEASSNGTTPHEKSKPSLLLFFVACFSRFVFLPLSIANNSLKLVKYLLPNSLNPISSTKSTPLIQNSDTG</sequence>
<feature type="coiled-coil region" evidence="1">
    <location>
        <begin position="262"/>
        <end position="320"/>
    </location>
</feature>
<feature type="transmembrane region" description="Helical" evidence="3">
    <location>
        <begin position="355"/>
        <end position="374"/>
    </location>
</feature>
<proteinExistence type="predicted"/>
<evidence type="ECO:0000256" key="1">
    <source>
        <dbReference type="SAM" id="Coils"/>
    </source>
</evidence>
<gene>
    <name evidence="4" type="ORF">K7432_007435</name>
</gene>
<reference evidence="4 5" key="1">
    <citation type="submission" date="2023-04" db="EMBL/GenBank/DDBJ databases">
        <title>Genome of Basidiobolus ranarum AG-B5.</title>
        <authorList>
            <person name="Stajich J.E."/>
            <person name="Carter-House D."/>
            <person name="Gryganskyi A."/>
        </authorList>
    </citation>
    <scope>NUCLEOTIDE SEQUENCE [LARGE SCALE GENOMIC DNA]</scope>
    <source>
        <strain evidence="4 5">AG-B5</strain>
    </source>
</reference>
<evidence type="ECO:0000313" key="4">
    <source>
        <dbReference type="EMBL" id="KAK9764782.1"/>
    </source>
</evidence>
<comment type="caution">
    <text evidence="4">The sequence shown here is derived from an EMBL/GenBank/DDBJ whole genome shotgun (WGS) entry which is preliminary data.</text>
</comment>
<name>A0ABR2WTF1_9FUNG</name>
<feature type="transmembrane region" description="Helical" evidence="3">
    <location>
        <begin position="221"/>
        <end position="241"/>
    </location>
</feature>
<keyword evidence="1" id="KW-0175">Coiled coil</keyword>
<protein>
    <submittedName>
        <fullName evidence="4">Uncharacterized protein</fullName>
    </submittedName>
</protein>
<feature type="transmembrane region" description="Helical" evidence="3">
    <location>
        <begin position="124"/>
        <end position="145"/>
    </location>
</feature>
<evidence type="ECO:0000256" key="3">
    <source>
        <dbReference type="SAM" id="Phobius"/>
    </source>
</evidence>
<evidence type="ECO:0000256" key="2">
    <source>
        <dbReference type="SAM" id="MobiDB-lite"/>
    </source>
</evidence>